<evidence type="ECO:0000313" key="12">
    <source>
        <dbReference type="EMBL" id="CAK8683230.1"/>
    </source>
</evidence>
<sequence>MLLFCPTCGNLLTVEEGGRCYRFACPTCPYIHNITQKISSKTYPQLKAVDDVLGGAAAWENVDSTQETCPNLQSEALINGCKMQAAKQILRKEIKKKLKLMTEQEKLAESQVIIKKLCSHPVYKQSKRISVYLHMKNEVQTCDILADAIGSGKHVYIPKYVGNDMDMVKLDSLEDYDSLPVTSWNIKQPLDEDNTRENACETGGLDLIIVPGLGFSNLGHRLGHGKGYYDTYIDKISKINKPYLIGLAFTVQMCREIPTSAHDRQLDEILTS</sequence>
<evidence type="ECO:0000259" key="11">
    <source>
        <dbReference type="SMART" id="SM00661"/>
    </source>
</evidence>
<evidence type="ECO:0000256" key="7">
    <source>
        <dbReference type="ARBA" id="ARBA00023163"/>
    </source>
</evidence>
<dbReference type="SUPFAM" id="SSF100950">
    <property type="entry name" value="NagB/RpiA/CoA transferase-like"/>
    <property type="match status" value="1"/>
</dbReference>
<dbReference type="PANTHER" id="PTHR23407">
    <property type="entry name" value="ATPASE INHIBITOR/5-FORMYLTETRAHYDROFOLATE CYCLO-LIGASE"/>
    <property type="match status" value="1"/>
</dbReference>
<keyword evidence="4 10" id="KW-0547">Nucleotide-binding</keyword>
<dbReference type="PANTHER" id="PTHR23407:SF1">
    <property type="entry name" value="5-FORMYLTETRAHYDROFOLATE CYCLO-LIGASE"/>
    <property type="match status" value="1"/>
</dbReference>
<dbReference type="EC" id="6.3.3.2" evidence="9 10"/>
<comment type="similarity">
    <text evidence="1">Belongs to the archaeal RpoM/eukaryotic RPA12/RPB9/RPC11 RNA polymerase family.</text>
</comment>
<keyword evidence="7" id="KW-0804">Transcription</keyword>
<proteinExistence type="inferred from homology"/>
<dbReference type="Proteomes" id="UP001642483">
    <property type="component" value="Unassembled WGS sequence"/>
</dbReference>
<dbReference type="Pfam" id="PF01812">
    <property type="entry name" value="5-FTHF_cyc-lig"/>
    <property type="match status" value="1"/>
</dbReference>
<evidence type="ECO:0000256" key="1">
    <source>
        <dbReference type="ARBA" id="ARBA00008925"/>
    </source>
</evidence>
<gene>
    <name evidence="12" type="ORF">CVLEPA_LOCUS14324</name>
</gene>
<name>A0ABP0FVN7_CLALP</name>
<protein>
    <recommendedName>
        <fullName evidence="9 10">5-formyltetrahydrofolate cyclo-ligase</fullName>
        <ecNumber evidence="9 10">6.3.3.2</ecNumber>
    </recommendedName>
</protein>
<dbReference type="InterPro" id="IPR001529">
    <property type="entry name" value="Zn_ribbon_RPB9"/>
</dbReference>
<dbReference type="EMBL" id="CAWYQH010000097">
    <property type="protein sequence ID" value="CAK8683230.1"/>
    <property type="molecule type" value="Genomic_DNA"/>
</dbReference>
<dbReference type="PROSITE" id="PS01030">
    <property type="entry name" value="RNA_POL_M_15KD"/>
    <property type="match status" value="1"/>
</dbReference>
<evidence type="ECO:0000256" key="6">
    <source>
        <dbReference type="ARBA" id="ARBA00022840"/>
    </source>
</evidence>
<dbReference type="InterPro" id="IPR037171">
    <property type="entry name" value="NagB/RpiA_transferase-like"/>
</dbReference>
<comment type="catalytic activity">
    <reaction evidence="8 10">
        <text>(6S)-5-formyl-5,6,7,8-tetrahydrofolate + ATP = (6R)-5,10-methenyltetrahydrofolate + ADP + phosphate</text>
        <dbReference type="Rhea" id="RHEA:10488"/>
        <dbReference type="ChEBI" id="CHEBI:30616"/>
        <dbReference type="ChEBI" id="CHEBI:43474"/>
        <dbReference type="ChEBI" id="CHEBI:57455"/>
        <dbReference type="ChEBI" id="CHEBI:57457"/>
        <dbReference type="ChEBI" id="CHEBI:456216"/>
        <dbReference type="EC" id="6.3.3.2"/>
    </reaction>
</comment>
<keyword evidence="6 10" id="KW-0067">ATP-binding</keyword>
<evidence type="ECO:0000256" key="10">
    <source>
        <dbReference type="RuleBase" id="RU361279"/>
    </source>
</evidence>
<evidence type="ECO:0000256" key="5">
    <source>
        <dbReference type="ARBA" id="ARBA00022833"/>
    </source>
</evidence>
<dbReference type="SMART" id="SM00661">
    <property type="entry name" value="RPOL9"/>
    <property type="match status" value="1"/>
</dbReference>
<dbReference type="Pfam" id="PF02150">
    <property type="entry name" value="Zn_ribbon_RPB9"/>
    <property type="match status" value="1"/>
</dbReference>
<dbReference type="InterPro" id="IPR019761">
    <property type="entry name" value="DNA-dir_RNA_pol-M_15_CS"/>
</dbReference>
<evidence type="ECO:0000256" key="2">
    <source>
        <dbReference type="ARBA" id="ARBA00010638"/>
    </source>
</evidence>
<evidence type="ECO:0000256" key="8">
    <source>
        <dbReference type="ARBA" id="ARBA00036539"/>
    </source>
</evidence>
<dbReference type="InterPro" id="IPR002698">
    <property type="entry name" value="FTHF_cligase"/>
</dbReference>
<evidence type="ECO:0000256" key="9">
    <source>
        <dbReference type="ARBA" id="ARBA00038966"/>
    </source>
</evidence>
<comment type="caution">
    <text evidence="12">The sequence shown here is derived from an EMBL/GenBank/DDBJ whole genome shotgun (WGS) entry which is preliminary data.</text>
</comment>
<evidence type="ECO:0000256" key="4">
    <source>
        <dbReference type="ARBA" id="ARBA00022741"/>
    </source>
</evidence>
<comment type="similarity">
    <text evidence="2 10">Belongs to the 5-formyltetrahydrofolate cyclo-ligase family.</text>
</comment>
<keyword evidence="13" id="KW-1185">Reference proteome</keyword>
<keyword evidence="3 10" id="KW-0479">Metal-binding</keyword>
<dbReference type="InterPro" id="IPR024185">
    <property type="entry name" value="FTHF_cligase-like_sf"/>
</dbReference>
<organism evidence="12 13">
    <name type="scientific">Clavelina lepadiformis</name>
    <name type="common">Light-bulb sea squirt</name>
    <name type="synonym">Ascidia lepadiformis</name>
    <dbReference type="NCBI Taxonomy" id="159417"/>
    <lineage>
        <taxon>Eukaryota</taxon>
        <taxon>Metazoa</taxon>
        <taxon>Chordata</taxon>
        <taxon>Tunicata</taxon>
        <taxon>Ascidiacea</taxon>
        <taxon>Aplousobranchia</taxon>
        <taxon>Clavelinidae</taxon>
        <taxon>Clavelina</taxon>
    </lineage>
</organism>
<accession>A0ABP0FVN7</accession>
<evidence type="ECO:0000313" key="13">
    <source>
        <dbReference type="Proteomes" id="UP001642483"/>
    </source>
</evidence>
<evidence type="ECO:0000256" key="3">
    <source>
        <dbReference type="ARBA" id="ARBA00022723"/>
    </source>
</evidence>
<comment type="cofactor">
    <cofactor evidence="10">
        <name>Mg(2+)</name>
        <dbReference type="ChEBI" id="CHEBI:18420"/>
    </cofactor>
</comment>
<dbReference type="NCBIfam" id="TIGR02727">
    <property type="entry name" value="MTHFS_bact"/>
    <property type="match status" value="1"/>
</dbReference>
<feature type="domain" description="DNA-directed RNA polymerase II subunit RPB9-like zinc ribbon" evidence="11">
    <location>
        <begin position="3"/>
        <end position="53"/>
    </location>
</feature>
<keyword evidence="5" id="KW-0862">Zinc</keyword>
<dbReference type="Gene3D" id="3.40.50.10420">
    <property type="entry name" value="NagB/RpiA/CoA transferase-like"/>
    <property type="match status" value="1"/>
</dbReference>
<keyword evidence="10" id="KW-0460">Magnesium</keyword>
<reference evidence="12 13" key="1">
    <citation type="submission" date="2024-02" db="EMBL/GenBank/DDBJ databases">
        <authorList>
            <person name="Daric V."/>
            <person name="Darras S."/>
        </authorList>
    </citation>
    <scope>NUCLEOTIDE SEQUENCE [LARGE SCALE GENOMIC DNA]</scope>
</reference>